<feature type="signal peptide" evidence="1">
    <location>
        <begin position="1"/>
        <end position="29"/>
    </location>
</feature>
<dbReference type="AlphaFoldDB" id="A0A249KG36"/>
<dbReference type="EMBL" id="CP016773">
    <property type="protein sequence ID" value="ASY15763.1"/>
    <property type="molecule type" value="Genomic_DNA"/>
</dbReference>
<dbReference type="RefSeq" id="WP_095673357.1">
    <property type="nucleotide sequence ID" value="NZ_CP016773.1"/>
</dbReference>
<evidence type="ECO:0000256" key="1">
    <source>
        <dbReference type="SAM" id="SignalP"/>
    </source>
</evidence>
<reference evidence="2 3" key="1">
    <citation type="submission" date="2016-07" db="EMBL/GenBank/DDBJ databases">
        <title>High microdiversification within the ubiquitous acI lineage of Actinobacteria.</title>
        <authorList>
            <person name="Neuenschwander S.M."/>
            <person name="Salcher M."/>
            <person name="Ghai R."/>
            <person name="Pernthaler J."/>
        </authorList>
    </citation>
    <scope>NUCLEOTIDE SEQUENCE [LARGE SCALE GENOMIC DNA]</scope>
    <source>
        <strain evidence="2">MMS-IA-56</strain>
    </source>
</reference>
<evidence type="ECO:0000313" key="2">
    <source>
        <dbReference type="EMBL" id="ASY15763.1"/>
    </source>
</evidence>
<dbReference type="KEGG" id="psuf:A1sIA56_02355"/>
<feature type="chain" id="PRO_5013349530" evidence="1">
    <location>
        <begin position="30"/>
        <end position="326"/>
    </location>
</feature>
<gene>
    <name evidence="2" type="ORF">A1sIA56_02355</name>
</gene>
<dbReference type="OrthoDB" id="5197544at2"/>
<protein>
    <submittedName>
        <fullName evidence="2">Uncharacterized protein</fullName>
    </submittedName>
</protein>
<name>A0A249KG36_9ACTN</name>
<dbReference type="Proteomes" id="UP000217215">
    <property type="component" value="Chromosome"/>
</dbReference>
<sequence>MLSRRKRAIALALAIGLIAPASMVTPAQAETFAFASSPLTNLDPAGATINGGFTKFPTKAGLYIQQCIAPVGTARPVTCSDTIQLWVTAAGGPGTTSPTGPIALKVASSITGKGVTVDCTTAQCGLFFRFDHTAPTDFSEDKFYPMTFAMGAAAPVLAADEITVTLNGTPLVRNVPRNLAYRAEAKIVATAKSGLAVNFTSLTPDCTFSNGIFTALKGKGQCALGYSTAGNATTAAATGNFPFILVPGTQKIVGMTKSIKKNGTKALPLETNFGSTITYKSLNKSCAVEGNLVSAKKSGKCNLSATAGAKADTWQALDLTISIPIK</sequence>
<accession>A0A249KG36</accession>
<dbReference type="SUPFAM" id="SSF49319">
    <property type="entry name" value="Actinoxanthin-like"/>
    <property type="match status" value="1"/>
</dbReference>
<proteinExistence type="predicted"/>
<evidence type="ECO:0000313" key="3">
    <source>
        <dbReference type="Proteomes" id="UP000217215"/>
    </source>
</evidence>
<dbReference type="InterPro" id="IPR027273">
    <property type="entry name" value="Neocarzinostatin-like"/>
</dbReference>
<keyword evidence="1" id="KW-0732">Signal</keyword>
<keyword evidence="3" id="KW-1185">Reference proteome</keyword>
<dbReference type="Gene3D" id="2.60.40.230">
    <property type="entry name" value="Neocarzinostatin-like"/>
    <property type="match status" value="1"/>
</dbReference>
<organism evidence="2 3">
    <name type="scientific">Candidatus Planktophila sulfonica</name>
    <dbReference type="NCBI Taxonomy" id="1884904"/>
    <lineage>
        <taxon>Bacteria</taxon>
        <taxon>Bacillati</taxon>
        <taxon>Actinomycetota</taxon>
        <taxon>Actinomycetes</taxon>
        <taxon>Candidatus Nanopelagicales</taxon>
        <taxon>Candidatus Nanopelagicaceae</taxon>
        <taxon>Candidatus Planktophila</taxon>
    </lineage>
</organism>